<reference evidence="4 5" key="1">
    <citation type="submission" date="2023-07" db="EMBL/GenBank/DDBJ databases">
        <title>Novel species of Thermanaerothrix with wide hydrolytic capabilities.</title>
        <authorList>
            <person name="Zayulina K.S."/>
            <person name="Podosokorskaya O.A."/>
            <person name="Elcheninov A.G."/>
        </authorList>
    </citation>
    <scope>NUCLEOTIDE SEQUENCE [LARGE SCALE GENOMIC DNA]</scope>
    <source>
        <strain evidence="4 5">4228-RoL</strain>
    </source>
</reference>
<dbReference type="EMBL" id="JAUHMF010000002">
    <property type="protein sequence ID" value="MDT8898315.1"/>
    <property type="molecule type" value="Genomic_DNA"/>
</dbReference>
<comment type="caution">
    <text evidence="4">The sequence shown here is derived from an EMBL/GenBank/DDBJ whole genome shotgun (WGS) entry which is preliminary data.</text>
</comment>
<feature type="domain" description="Smf/DprA SLOG" evidence="3">
    <location>
        <begin position="113"/>
        <end position="281"/>
    </location>
</feature>
<name>A0ABU3NPM0_9CHLR</name>
<feature type="compositionally biased region" description="Basic and acidic residues" evidence="2">
    <location>
        <begin position="428"/>
        <end position="439"/>
    </location>
</feature>
<dbReference type="PANTHER" id="PTHR43022:SF1">
    <property type="entry name" value="PROTEIN SMF"/>
    <property type="match status" value="1"/>
</dbReference>
<dbReference type="RefSeq" id="WP_315624974.1">
    <property type="nucleotide sequence ID" value="NZ_JAUHMF010000002.1"/>
</dbReference>
<dbReference type="InterPro" id="IPR003488">
    <property type="entry name" value="DprA"/>
</dbReference>
<evidence type="ECO:0000256" key="1">
    <source>
        <dbReference type="ARBA" id="ARBA00006525"/>
    </source>
</evidence>
<organism evidence="4 5">
    <name type="scientific">Thermanaerothrix solaris</name>
    <dbReference type="NCBI Taxonomy" id="3058434"/>
    <lineage>
        <taxon>Bacteria</taxon>
        <taxon>Bacillati</taxon>
        <taxon>Chloroflexota</taxon>
        <taxon>Anaerolineae</taxon>
        <taxon>Anaerolineales</taxon>
        <taxon>Anaerolineaceae</taxon>
        <taxon>Thermanaerothrix</taxon>
    </lineage>
</organism>
<feature type="region of interest" description="Disordered" evidence="2">
    <location>
        <begin position="337"/>
        <end position="383"/>
    </location>
</feature>
<feature type="compositionally biased region" description="Polar residues" evidence="2">
    <location>
        <begin position="337"/>
        <end position="350"/>
    </location>
</feature>
<dbReference type="SUPFAM" id="SSF102405">
    <property type="entry name" value="MCP/YpsA-like"/>
    <property type="match status" value="1"/>
</dbReference>
<protein>
    <submittedName>
        <fullName evidence="4">DNA-processing protein DprA</fullName>
    </submittedName>
</protein>
<proteinExistence type="inferred from homology"/>
<evidence type="ECO:0000313" key="5">
    <source>
        <dbReference type="Proteomes" id="UP001254165"/>
    </source>
</evidence>
<dbReference type="Pfam" id="PF02481">
    <property type="entry name" value="DNA_processg_A"/>
    <property type="match status" value="1"/>
</dbReference>
<accession>A0ABU3NPM0</accession>
<comment type="similarity">
    <text evidence="1">Belongs to the DprA/Smf family.</text>
</comment>
<evidence type="ECO:0000259" key="3">
    <source>
        <dbReference type="Pfam" id="PF02481"/>
    </source>
</evidence>
<sequence>MTPVSDDAKAILLLCSRLGLPSEPRAAKPRAKGETSGDEEIVPLTPTEWNALAERLRQHNLRPAHLLQMQEDALIHLLEGDESNAHRYRVLLERGVGLAFELERLADVGIFPLTRADALYPKRYKERLGKLAPPVLFYAGNIELVEQSGVAVVGSRHADAVAQEAAQRIGEACGYSGWIVYSGGAKGVDSLSMQAALDAHGYAVGVLGDSLMRALRTWGQWIRSGHLCLLTPYHPEAGFSVPNAMGRNKLIYTLADWAVVVASDKEKGGTWAGAIEALRYRWVPVLVLTYNGMPPGNPALIEKGGVALPYERLLQIEPGAFKQWLVEAVNAAKTTRLPTASTSDSRQPSLLATAPITKAPASDDSARVELAEAPSPSEPPTERVWAEVQNLRHHVDLLREEIRHLQFQIASLREEVEALGKAKKRTKGKADSGKDRDEPPPPLLRNLP</sequence>
<evidence type="ECO:0000313" key="4">
    <source>
        <dbReference type="EMBL" id="MDT8898315.1"/>
    </source>
</evidence>
<dbReference type="InterPro" id="IPR057666">
    <property type="entry name" value="DrpA_SLOG"/>
</dbReference>
<dbReference type="Gene3D" id="3.40.50.450">
    <property type="match status" value="1"/>
</dbReference>
<dbReference type="PANTHER" id="PTHR43022">
    <property type="entry name" value="PROTEIN SMF"/>
    <property type="match status" value="1"/>
</dbReference>
<feature type="region of interest" description="Disordered" evidence="2">
    <location>
        <begin position="419"/>
        <end position="448"/>
    </location>
</feature>
<keyword evidence="5" id="KW-1185">Reference proteome</keyword>
<gene>
    <name evidence="4" type="ORF">QYE77_08545</name>
</gene>
<dbReference type="Proteomes" id="UP001254165">
    <property type="component" value="Unassembled WGS sequence"/>
</dbReference>
<evidence type="ECO:0000256" key="2">
    <source>
        <dbReference type="SAM" id="MobiDB-lite"/>
    </source>
</evidence>